<dbReference type="PROSITE" id="PS00160">
    <property type="entry name" value="ALDOLASE_KDPG_KHG_2"/>
    <property type="match status" value="1"/>
</dbReference>
<keyword evidence="8" id="KW-1185">Reference proteome</keyword>
<gene>
    <name evidence="6" type="ORF">GCM10010502_71350</name>
    <name evidence="7" type="ORF">HS99_0009585</name>
</gene>
<dbReference type="InterPro" id="IPR013785">
    <property type="entry name" value="Aldolase_TIM"/>
</dbReference>
<organism evidence="7 8">
    <name type="scientific">Kitasatospora aureofaciens</name>
    <name type="common">Streptomyces aureofaciens</name>
    <dbReference type="NCBI Taxonomy" id="1894"/>
    <lineage>
        <taxon>Bacteria</taxon>
        <taxon>Bacillati</taxon>
        <taxon>Actinomycetota</taxon>
        <taxon>Actinomycetes</taxon>
        <taxon>Kitasatosporales</taxon>
        <taxon>Streptomycetaceae</taxon>
        <taxon>Kitasatospora</taxon>
    </lineage>
</organism>
<dbReference type="Gene3D" id="3.20.20.70">
    <property type="entry name" value="Aldolase class I"/>
    <property type="match status" value="1"/>
</dbReference>
<sequence>MHLTELPYRTLAIVRGSNRDAALRTVLVLAEEGITAAEVSLTTPDALWVIEQARRELGPHATLGAGTVLTGEDAARAADAGASFLVTPGFSEDLRRRTSELPWLIGALTPSEVISANENGALAVKLFPASLGGPGYLRALRDPFPGVPFIPVGGVDAALALTYLAAGAVAVGVGSPLIGDAASGGDLNALRGRAAGWRTALTEEIAA</sequence>
<keyword evidence="5" id="KW-0119">Carbohydrate metabolism</keyword>
<reference evidence="7 8" key="2">
    <citation type="submission" date="2014-07" db="EMBL/GenBank/DDBJ databases">
        <authorList>
            <person name="Zhang J.E."/>
            <person name="Yang H."/>
            <person name="Guo J."/>
            <person name="Deng Z."/>
            <person name="Luo H."/>
            <person name="Luo M."/>
            <person name="Zhao B."/>
        </authorList>
    </citation>
    <scope>NUCLEOTIDE SEQUENCE [LARGE SCALE GENOMIC DNA]</scope>
    <source>
        <strain evidence="7">ATCC 10762</strain>
        <strain evidence="8">ATCC 10762 / DSM 40127 / CCM 3239 / JCM 4008 / LMG 5968 / NBRC 12843 / NCIMB 8234 / A-377</strain>
    </source>
</reference>
<protein>
    <submittedName>
        <fullName evidence="7">Aldolase</fullName>
    </submittedName>
</protein>
<accession>A0A8H9I226</accession>
<dbReference type="GeneID" id="97489998"/>
<evidence type="ECO:0000256" key="4">
    <source>
        <dbReference type="ARBA" id="ARBA00023239"/>
    </source>
</evidence>
<evidence type="ECO:0000256" key="1">
    <source>
        <dbReference type="ARBA" id="ARBA00004761"/>
    </source>
</evidence>
<evidence type="ECO:0000256" key="3">
    <source>
        <dbReference type="ARBA" id="ARBA00011233"/>
    </source>
</evidence>
<dbReference type="Proteomes" id="UP000037395">
    <property type="component" value="Unassembled WGS sequence"/>
</dbReference>
<reference evidence="7" key="4">
    <citation type="submission" date="2016-08" db="EMBL/GenBank/DDBJ databases">
        <title>Sequencing, Assembly and Comparative Genomics of S. aureofaciens ATCC 10762.</title>
        <authorList>
            <person name="Gradnigo J.S."/>
            <person name="Johnson N."/>
            <person name="Somerville G.A."/>
        </authorList>
    </citation>
    <scope>NUCLEOTIDE SEQUENCE [LARGE SCALE GENOMIC DNA]</scope>
    <source>
        <strain evidence="7">ATCC 10762</strain>
    </source>
</reference>
<dbReference type="Proteomes" id="UP000610124">
    <property type="component" value="Unassembled WGS sequence"/>
</dbReference>
<dbReference type="GO" id="GO:0016829">
    <property type="term" value="F:lyase activity"/>
    <property type="evidence" value="ECO:0007669"/>
    <property type="project" value="UniProtKB-KW"/>
</dbReference>
<comment type="subunit">
    <text evidence="3">Homotrimer.</text>
</comment>
<reference evidence="6" key="5">
    <citation type="submission" date="2020-09" db="EMBL/GenBank/DDBJ databases">
        <authorList>
            <person name="Sun Q."/>
            <person name="Ohkuma M."/>
        </authorList>
    </citation>
    <scope>NUCLEOTIDE SEQUENCE</scope>
    <source>
        <strain evidence="6">JCM 4434</strain>
    </source>
</reference>
<keyword evidence="4" id="KW-0456">Lyase</keyword>
<evidence type="ECO:0000256" key="5">
    <source>
        <dbReference type="ARBA" id="ARBA00023277"/>
    </source>
</evidence>
<evidence type="ECO:0000313" key="9">
    <source>
        <dbReference type="Proteomes" id="UP000610124"/>
    </source>
</evidence>
<accession>A0A1E7N215</accession>
<dbReference type="CDD" id="cd00452">
    <property type="entry name" value="KDPG_aldolase"/>
    <property type="match status" value="1"/>
</dbReference>
<dbReference type="OrthoDB" id="9805177at2"/>
<proteinExistence type="inferred from homology"/>
<reference evidence="6 9" key="1">
    <citation type="journal article" date="2014" name="Int. J. Syst. Evol. Microbiol.">
        <title>Complete genome sequence of Corynebacterium casei LMG S-19264T (=DSM 44701T), isolated from a smear-ripened cheese.</title>
        <authorList>
            <consortium name="US DOE Joint Genome Institute (JGI-PGF)"/>
            <person name="Walter F."/>
            <person name="Albersmeier A."/>
            <person name="Kalinowski J."/>
            <person name="Ruckert C."/>
        </authorList>
    </citation>
    <scope>NUCLEOTIDE SEQUENCE [LARGE SCALE GENOMIC DNA]</scope>
    <source>
        <strain evidence="6 9">JCM 4434</strain>
    </source>
</reference>
<dbReference type="EMBL" id="BMUB01000038">
    <property type="protein sequence ID" value="GGV06088.1"/>
    <property type="molecule type" value="Genomic_DNA"/>
</dbReference>
<name>A0A1E7N215_KITAU</name>
<evidence type="ECO:0000313" key="6">
    <source>
        <dbReference type="EMBL" id="GGV06088.1"/>
    </source>
</evidence>
<dbReference type="PANTHER" id="PTHR30246">
    <property type="entry name" value="2-KETO-3-DEOXY-6-PHOSPHOGLUCONATE ALDOLASE"/>
    <property type="match status" value="1"/>
</dbReference>
<dbReference type="KEGG" id="kau:B6264_26190"/>
<reference evidence="8" key="3">
    <citation type="submission" date="2016-08" db="EMBL/GenBank/DDBJ databases">
        <title>Sequencing, assembly and comparative genomics of S. aureofaciens ATCC 10762.</title>
        <authorList>
            <person name="Gradnigo J.S."/>
            <person name="Johnson N."/>
            <person name="Somerville G.A."/>
        </authorList>
    </citation>
    <scope>NUCLEOTIDE SEQUENCE [LARGE SCALE GENOMIC DNA]</scope>
    <source>
        <strain evidence="8">ATCC 10762 / DSM 40127 / CCM 3239 / JCM 4008 / LMG 5968 / NBRC 12843 / NCIMB 8234 / A-377</strain>
    </source>
</reference>
<dbReference type="SUPFAM" id="SSF51569">
    <property type="entry name" value="Aldolase"/>
    <property type="match status" value="1"/>
</dbReference>
<comment type="caution">
    <text evidence="7">The sequence shown here is derived from an EMBL/GenBank/DDBJ whole genome shotgun (WGS) entry which is preliminary data.</text>
</comment>
<evidence type="ECO:0000313" key="8">
    <source>
        <dbReference type="Proteomes" id="UP000037395"/>
    </source>
</evidence>
<comment type="pathway">
    <text evidence="1">Carbohydrate acid metabolism.</text>
</comment>
<evidence type="ECO:0000256" key="2">
    <source>
        <dbReference type="ARBA" id="ARBA00006906"/>
    </source>
</evidence>
<dbReference type="InterPro" id="IPR031338">
    <property type="entry name" value="KDPG/KHG_AS_2"/>
</dbReference>
<dbReference type="Pfam" id="PF01081">
    <property type="entry name" value="Aldolase"/>
    <property type="match status" value="1"/>
</dbReference>
<dbReference type="RefSeq" id="WP_030555904.1">
    <property type="nucleotide sequence ID" value="NZ_BMUB01000038.1"/>
</dbReference>
<dbReference type="InterPro" id="IPR000887">
    <property type="entry name" value="Aldlse_KDPG_KHG"/>
</dbReference>
<comment type="similarity">
    <text evidence="2">Belongs to the KHG/KDPG aldolase family.</text>
</comment>
<dbReference type="PANTHER" id="PTHR30246:SF1">
    <property type="entry name" value="2-DEHYDRO-3-DEOXY-6-PHOSPHOGALACTONATE ALDOLASE-RELATED"/>
    <property type="match status" value="1"/>
</dbReference>
<dbReference type="AlphaFoldDB" id="A0A1E7N215"/>
<evidence type="ECO:0000313" key="7">
    <source>
        <dbReference type="EMBL" id="OEV34727.1"/>
    </source>
</evidence>
<dbReference type="EMBL" id="JPRF03000043">
    <property type="protein sequence ID" value="OEV34727.1"/>
    <property type="molecule type" value="Genomic_DNA"/>
</dbReference>